<dbReference type="PANTHER" id="PTHR46064">
    <property type="entry name" value="QUEUINE TRNA-RIBOSYLTRANSFERASE ACCESSORY SUBUNIT 2"/>
    <property type="match status" value="1"/>
</dbReference>
<dbReference type="Gene3D" id="3.20.20.105">
    <property type="entry name" value="Queuine tRNA-ribosyltransferase-like"/>
    <property type="match status" value="1"/>
</dbReference>
<evidence type="ECO:0000259" key="1">
    <source>
        <dbReference type="Pfam" id="PF01702"/>
    </source>
</evidence>
<evidence type="ECO:0000313" key="3">
    <source>
        <dbReference type="Proteomes" id="UP000315589"/>
    </source>
</evidence>
<dbReference type="InterPro" id="IPR036511">
    <property type="entry name" value="TGT-like_sf"/>
</dbReference>
<comment type="caution">
    <text evidence="2">The sequence shown here is derived from an EMBL/GenBank/DDBJ whole genome shotgun (WGS) entry which is preliminary data.</text>
</comment>
<dbReference type="EMBL" id="VMGI01000028">
    <property type="protein sequence ID" value="TSC93362.1"/>
    <property type="molecule type" value="Genomic_DNA"/>
</dbReference>
<feature type="non-terminal residue" evidence="2">
    <location>
        <position position="1"/>
    </location>
</feature>
<dbReference type="Proteomes" id="UP000315589">
    <property type="component" value="Unassembled WGS sequence"/>
</dbReference>
<evidence type="ECO:0000313" key="2">
    <source>
        <dbReference type="EMBL" id="TSC93362.1"/>
    </source>
</evidence>
<organism evidence="2 3">
    <name type="scientific">Candidatus Berkelbacteria bacterium Licking1014_85</name>
    <dbReference type="NCBI Taxonomy" id="2017148"/>
    <lineage>
        <taxon>Bacteria</taxon>
        <taxon>Candidatus Berkelbacteria</taxon>
    </lineage>
</organism>
<dbReference type="Pfam" id="PF01702">
    <property type="entry name" value="TGT"/>
    <property type="match status" value="1"/>
</dbReference>
<gene>
    <name evidence="2" type="ORF">CEN91_240</name>
</gene>
<dbReference type="PANTHER" id="PTHR46064:SF1">
    <property type="entry name" value="QUEUINE TRNA-RIBOSYLTRANSFERASE ACCESSORY SUBUNIT 2"/>
    <property type="match status" value="1"/>
</dbReference>
<protein>
    <submittedName>
        <fullName evidence="2">Queuine tRNA-ribosyltransferase</fullName>
    </submittedName>
</protein>
<proteinExistence type="predicted"/>
<dbReference type="SUPFAM" id="SSF51713">
    <property type="entry name" value="tRNA-guanine transglycosylase"/>
    <property type="match status" value="1"/>
</dbReference>
<dbReference type="NCBIfam" id="TIGR00449">
    <property type="entry name" value="tgt_general"/>
    <property type="match status" value="1"/>
</dbReference>
<name>A0A554LKH6_9BACT</name>
<dbReference type="AlphaFoldDB" id="A0A554LKH6"/>
<dbReference type="InterPro" id="IPR002616">
    <property type="entry name" value="tRNA_ribo_trans-like"/>
</dbReference>
<feature type="domain" description="tRNA-guanine(15) transglycosylase-like" evidence="1">
    <location>
        <begin position="18"/>
        <end position="97"/>
    </location>
</feature>
<sequence length="98" mass="11878">LFRSLTPENGGNRKNRWRSNITNKKYATNFTPLDKHCQCKICQNYTRAYIRHLMIANEILGLKLMSYHNVYFVTKLMERIRESIKTDTFEKLQKKWYN</sequence>
<accession>A0A554LKH6</accession>
<dbReference type="GO" id="GO:0006400">
    <property type="term" value="P:tRNA modification"/>
    <property type="evidence" value="ECO:0007669"/>
    <property type="project" value="InterPro"/>
</dbReference>
<dbReference type="InterPro" id="IPR050852">
    <property type="entry name" value="Queuine_tRNA-ribosyltrfase"/>
</dbReference>
<reference evidence="2 3" key="1">
    <citation type="submission" date="2017-07" db="EMBL/GenBank/DDBJ databases">
        <title>Mechanisms for carbon and nitrogen cycling indicate functional differentiation within the Candidate Phyla Radiation.</title>
        <authorList>
            <person name="Danczak R.E."/>
            <person name="Johnston M.D."/>
            <person name="Kenah C."/>
            <person name="Slattery M."/>
            <person name="Wrighton K.C."/>
            <person name="Wilkins M.J."/>
        </authorList>
    </citation>
    <scope>NUCLEOTIDE SEQUENCE [LARGE SCALE GENOMIC DNA]</scope>
    <source>
        <strain evidence="2">Licking1014_85</strain>
    </source>
</reference>
<keyword evidence="2" id="KW-0808">Transferase</keyword>
<dbReference type="GO" id="GO:0016740">
    <property type="term" value="F:transferase activity"/>
    <property type="evidence" value="ECO:0007669"/>
    <property type="project" value="UniProtKB-KW"/>
</dbReference>